<dbReference type="Pfam" id="PF00149">
    <property type="entry name" value="Metallophos"/>
    <property type="match status" value="1"/>
</dbReference>
<reference evidence="5 6" key="1">
    <citation type="submission" date="2012-01" db="EMBL/GenBank/DDBJ databases">
        <title>The Genome Sequence of Facklamia languida CCUG 37842.</title>
        <authorList>
            <consortium name="The Broad Institute Genome Sequencing Platform"/>
            <person name="Earl A."/>
            <person name="Ward D."/>
            <person name="Feldgarden M."/>
            <person name="Gevers D."/>
            <person name="Huys G."/>
            <person name="Young S.K."/>
            <person name="Zeng Q."/>
            <person name="Gargeya S."/>
            <person name="Fitzgerald M."/>
            <person name="Haas B."/>
            <person name="Abouelleil A."/>
            <person name="Alvarado L."/>
            <person name="Arachchi H.M."/>
            <person name="Berlin A."/>
            <person name="Chapman S.B."/>
            <person name="Gearin G."/>
            <person name="Goldberg J."/>
            <person name="Griggs A."/>
            <person name="Gujja S."/>
            <person name="Hansen M."/>
            <person name="Heiman D."/>
            <person name="Howarth C."/>
            <person name="Larimer J."/>
            <person name="Lui A."/>
            <person name="MacDonald P.J.P."/>
            <person name="McCowen C."/>
            <person name="Montmayeur A."/>
            <person name="Murphy C."/>
            <person name="Neiman D."/>
            <person name="Pearson M."/>
            <person name="Priest M."/>
            <person name="Roberts A."/>
            <person name="Saif S."/>
            <person name="Shea T."/>
            <person name="Sisk P."/>
            <person name="Stolte C."/>
            <person name="Sykes S."/>
            <person name="Wortman J."/>
            <person name="Nusbaum C."/>
            <person name="Birren B."/>
        </authorList>
    </citation>
    <scope>NUCLEOTIDE SEQUENCE [LARGE SCALE GENOMIC DNA]</scope>
    <source>
        <strain evidence="5 6">CCUG 37842</strain>
    </source>
</reference>
<comment type="similarity">
    <text evidence="2">Belongs to the 5'-nucleotidase family.</text>
</comment>
<dbReference type="InterPro" id="IPR006146">
    <property type="entry name" value="5'-Nucleotdase_CS"/>
</dbReference>
<dbReference type="Proteomes" id="UP000006190">
    <property type="component" value="Unassembled WGS sequence"/>
</dbReference>
<dbReference type="GO" id="GO:0009166">
    <property type="term" value="P:nucleotide catabolic process"/>
    <property type="evidence" value="ECO:0007669"/>
    <property type="project" value="InterPro"/>
</dbReference>
<dbReference type="PATRIC" id="fig|883113.3.peg.514"/>
<dbReference type="InterPro" id="IPR008334">
    <property type="entry name" value="5'-Nucleotdase_C"/>
</dbReference>
<dbReference type="InterPro" id="IPR036907">
    <property type="entry name" value="5'-Nucleotdase_C_sf"/>
</dbReference>
<dbReference type="InterPro" id="IPR004843">
    <property type="entry name" value="Calcineurin-like_PHP"/>
</dbReference>
<dbReference type="InterPro" id="IPR029052">
    <property type="entry name" value="Metallo-depent_PP-like"/>
</dbReference>
<dbReference type="RefSeq" id="WP_006308539.1">
    <property type="nucleotide sequence ID" value="NZ_JH601133.1"/>
</dbReference>
<keyword evidence="6" id="KW-1185">Reference proteome</keyword>
<dbReference type="PROSITE" id="PS00786">
    <property type="entry name" value="5_NUCLEOTIDASE_2"/>
    <property type="match status" value="1"/>
</dbReference>
<dbReference type="GO" id="GO:0000166">
    <property type="term" value="F:nucleotide binding"/>
    <property type="evidence" value="ECO:0007669"/>
    <property type="project" value="UniProtKB-KW"/>
</dbReference>
<dbReference type="OrthoDB" id="9801679at2"/>
<accession>H3NI84</accession>
<dbReference type="Pfam" id="PF02872">
    <property type="entry name" value="5_nucleotid_C"/>
    <property type="match status" value="1"/>
</dbReference>
<organism evidence="5 6">
    <name type="scientific">Facklamia languida CCUG 37842</name>
    <dbReference type="NCBI Taxonomy" id="883113"/>
    <lineage>
        <taxon>Bacteria</taxon>
        <taxon>Bacillati</taxon>
        <taxon>Bacillota</taxon>
        <taxon>Bacilli</taxon>
        <taxon>Lactobacillales</taxon>
        <taxon>Aerococcaceae</taxon>
        <taxon>Facklamia</taxon>
    </lineage>
</organism>
<keyword evidence="2" id="KW-0378">Hydrolase</keyword>
<dbReference type="PANTHER" id="PTHR11575:SF6">
    <property type="entry name" value="2',3'-CYCLIC-NUCLEOTIDE 2'-PHOSPHODIESTERASE_3'-NUCLEOTIDASE"/>
    <property type="match status" value="1"/>
</dbReference>
<evidence type="ECO:0000256" key="2">
    <source>
        <dbReference type="RuleBase" id="RU362119"/>
    </source>
</evidence>
<evidence type="ECO:0008006" key="7">
    <source>
        <dbReference type="Google" id="ProtNLM"/>
    </source>
</evidence>
<dbReference type="GO" id="GO:0030288">
    <property type="term" value="C:outer membrane-bounded periplasmic space"/>
    <property type="evidence" value="ECO:0007669"/>
    <property type="project" value="TreeGrafter"/>
</dbReference>
<dbReference type="GO" id="GO:0016788">
    <property type="term" value="F:hydrolase activity, acting on ester bonds"/>
    <property type="evidence" value="ECO:0007669"/>
    <property type="project" value="InterPro"/>
</dbReference>
<dbReference type="PRINTS" id="PR01607">
    <property type="entry name" value="APYRASEFAMLY"/>
</dbReference>
<protein>
    <recommendedName>
        <fullName evidence="7">2',3'-cyclic-nucleotide 2'-phosphodiesterase</fullName>
    </recommendedName>
</protein>
<sequence>MQIQFILTSDTHAQWQDHPNHPGYSLLNTASLIRKLRQDHLGPTIQIDLGDFIQGSSMATYTGKVKEDGDVYSRVMNQLDYHYQIIGNHEFNFGRQYQDSALDGLNAKILCSNIVQQDTDLPFKGAAYDILDFNGQKIGIIGVTTHYIPHWELPAHYQGLQFKDAFETVKEYVHRLRDRVDLLVVAYHGGFERDLVTGVPTEELTGENQGYQMLEEISGIDLLLTGHQHRIICETYKQTLCLQPGYGGETVGQALVEMEAGEILSVQGALHSFEEHEANRLIKDVLEPEYSDSLEWLSEILGYASIISPTQSEAEARIEGHPFIEYINYLIKKEMKADFAGSSLLNHHFAEFQGEVTRETLLKIYPFYNLIAKVKVSGEALYSIMEHNMAYFDLDSGGEIIVNPSYLSPKPKHYNYDLYTGFTTEVDLSRTVGNRVLTIIDERTQRPIDRDKDYTLAVTQYRAVGGGDYRDFSSDKIIQMSQEDIATLIQKGLKELKQKEWDYINHHYQHVVWRHPLQ</sequence>
<dbReference type="GO" id="GO:0046872">
    <property type="term" value="F:metal ion binding"/>
    <property type="evidence" value="ECO:0007669"/>
    <property type="project" value="InterPro"/>
</dbReference>
<name>H3NI84_9LACT</name>
<proteinExistence type="inferred from homology"/>
<comment type="caution">
    <text evidence="5">The sequence shown here is derived from an EMBL/GenBank/DDBJ whole genome shotgun (WGS) entry which is preliminary data.</text>
</comment>
<dbReference type="Gene3D" id="3.90.780.10">
    <property type="entry name" value="5'-Nucleotidase, C-terminal domain"/>
    <property type="match status" value="1"/>
</dbReference>
<keyword evidence="1" id="KW-0732">Signal</keyword>
<evidence type="ECO:0000256" key="1">
    <source>
        <dbReference type="ARBA" id="ARBA00022729"/>
    </source>
</evidence>
<dbReference type="SUPFAM" id="SSF56300">
    <property type="entry name" value="Metallo-dependent phosphatases"/>
    <property type="match status" value="1"/>
</dbReference>
<evidence type="ECO:0000259" key="4">
    <source>
        <dbReference type="Pfam" id="PF02872"/>
    </source>
</evidence>
<dbReference type="HOGENOM" id="CLU_005854_4_4_9"/>
<evidence type="ECO:0000259" key="3">
    <source>
        <dbReference type="Pfam" id="PF00149"/>
    </source>
</evidence>
<dbReference type="PANTHER" id="PTHR11575">
    <property type="entry name" value="5'-NUCLEOTIDASE-RELATED"/>
    <property type="match status" value="1"/>
</dbReference>
<evidence type="ECO:0000313" key="5">
    <source>
        <dbReference type="EMBL" id="EHR37883.1"/>
    </source>
</evidence>
<evidence type="ECO:0000313" key="6">
    <source>
        <dbReference type="Proteomes" id="UP000006190"/>
    </source>
</evidence>
<dbReference type="EMBL" id="AGEG01000003">
    <property type="protein sequence ID" value="EHR37883.1"/>
    <property type="molecule type" value="Genomic_DNA"/>
</dbReference>
<feature type="domain" description="Calcineurin-like phosphoesterase" evidence="3">
    <location>
        <begin position="5"/>
        <end position="230"/>
    </location>
</feature>
<dbReference type="STRING" id="883113.HMPREF9708_00512"/>
<dbReference type="SUPFAM" id="SSF55816">
    <property type="entry name" value="5'-nucleotidase (syn. UDP-sugar hydrolase), C-terminal domain"/>
    <property type="match status" value="1"/>
</dbReference>
<dbReference type="AlphaFoldDB" id="H3NI84"/>
<keyword evidence="2" id="KW-0547">Nucleotide-binding</keyword>
<gene>
    <name evidence="5" type="ORF">HMPREF9708_00512</name>
</gene>
<feature type="domain" description="5'-Nucleotidase C-terminal" evidence="4">
    <location>
        <begin position="314"/>
        <end position="470"/>
    </location>
</feature>
<dbReference type="Gene3D" id="3.60.21.10">
    <property type="match status" value="1"/>
</dbReference>
<dbReference type="InterPro" id="IPR006179">
    <property type="entry name" value="5_nucleotidase/apyrase"/>
</dbReference>
<dbReference type="eggNOG" id="COG0737">
    <property type="taxonomic scope" value="Bacteria"/>
</dbReference>